<sequence>MNKNSFARAAATAAAALAVATSVALGTPLAASAHVHIDPGQAAPGTYPTVTFKVPTESATASTISLTVDLPTDTPFTSVSYQPVPGWTTRVITATLSAPVVSGDATVTEAPVSVVWTADPGSGIAPGQFQEFPLSLGPVPDTGQVALAAHQGYSDGTTVDWSDATPASGDEPEHPAPILYITDAPPAGDETSAATTDAAAGAGADGSTDAGSSADGLTASTDGVAAAADAAADAGVASAALGLGLGGLVLGTLALVVAAVALLRRPAAGRIAGSK</sequence>
<evidence type="ECO:0000259" key="4">
    <source>
        <dbReference type="Pfam" id="PF07987"/>
    </source>
</evidence>
<protein>
    <submittedName>
        <fullName evidence="5">YcnI family protein</fullName>
    </submittedName>
</protein>
<keyword evidence="2" id="KW-0812">Transmembrane</keyword>
<keyword evidence="6" id="KW-1185">Reference proteome</keyword>
<feature type="compositionally biased region" description="Low complexity" evidence="1">
    <location>
        <begin position="187"/>
        <end position="216"/>
    </location>
</feature>
<feature type="chain" id="PRO_5046585406" evidence="3">
    <location>
        <begin position="27"/>
        <end position="275"/>
    </location>
</feature>
<organism evidence="5 6">
    <name type="scientific">Herbiconiux daphne</name>
    <dbReference type="NCBI Taxonomy" id="2970914"/>
    <lineage>
        <taxon>Bacteria</taxon>
        <taxon>Bacillati</taxon>
        <taxon>Actinomycetota</taxon>
        <taxon>Actinomycetes</taxon>
        <taxon>Micrococcales</taxon>
        <taxon>Microbacteriaceae</taxon>
        <taxon>Herbiconiux</taxon>
    </lineage>
</organism>
<dbReference type="Proteomes" id="UP001165586">
    <property type="component" value="Unassembled WGS sequence"/>
</dbReference>
<feature type="signal peptide" evidence="3">
    <location>
        <begin position="1"/>
        <end position="26"/>
    </location>
</feature>
<dbReference type="InterPro" id="IPR012533">
    <property type="entry name" value="YcnI-copper_dom"/>
</dbReference>
<comment type="caution">
    <text evidence="5">The sequence shown here is derived from an EMBL/GenBank/DDBJ whole genome shotgun (WGS) entry which is preliminary data.</text>
</comment>
<evidence type="ECO:0000313" key="5">
    <source>
        <dbReference type="EMBL" id="MCS5735456.1"/>
    </source>
</evidence>
<gene>
    <name evidence="5" type="ORF">N1032_17050</name>
</gene>
<dbReference type="EMBL" id="JANLCJ010000006">
    <property type="protein sequence ID" value="MCS5735456.1"/>
    <property type="molecule type" value="Genomic_DNA"/>
</dbReference>
<accession>A0ABT2H682</accession>
<feature type="transmembrane region" description="Helical" evidence="2">
    <location>
        <begin position="239"/>
        <end position="263"/>
    </location>
</feature>
<dbReference type="Pfam" id="PF07987">
    <property type="entry name" value="DUF1775"/>
    <property type="match status" value="1"/>
</dbReference>
<proteinExistence type="predicted"/>
<evidence type="ECO:0000256" key="2">
    <source>
        <dbReference type="SAM" id="Phobius"/>
    </source>
</evidence>
<reference evidence="5" key="1">
    <citation type="submission" date="2022-08" db="EMBL/GenBank/DDBJ databases">
        <authorList>
            <person name="Deng Y."/>
            <person name="Han X.-F."/>
            <person name="Zhang Y.-Q."/>
        </authorList>
    </citation>
    <scope>NUCLEOTIDE SEQUENCE</scope>
    <source>
        <strain evidence="5">CPCC 203386</strain>
    </source>
</reference>
<dbReference type="Gene3D" id="2.60.40.2230">
    <property type="entry name" value="Uncharacterised protein YcnI-like PF07987, DUF1775"/>
    <property type="match status" value="1"/>
</dbReference>
<dbReference type="CDD" id="cd08545">
    <property type="entry name" value="YcnI_like"/>
    <property type="match status" value="1"/>
</dbReference>
<feature type="domain" description="YncI copper-binding" evidence="4">
    <location>
        <begin position="34"/>
        <end position="180"/>
    </location>
</feature>
<evidence type="ECO:0000256" key="1">
    <source>
        <dbReference type="SAM" id="MobiDB-lite"/>
    </source>
</evidence>
<evidence type="ECO:0000256" key="3">
    <source>
        <dbReference type="SAM" id="SignalP"/>
    </source>
</evidence>
<name>A0ABT2H682_9MICO</name>
<evidence type="ECO:0000313" key="6">
    <source>
        <dbReference type="Proteomes" id="UP001165586"/>
    </source>
</evidence>
<keyword evidence="2" id="KW-0472">Membrane</keyword>
<keyword evidence="3" id="KW-0732">Signal</keyword>
<feature type="region of interest" description="Disordered" evidence="1">
    <location>
        <begin position="155"/>
        <end position="216"/>
    </location>
</feature>
<dbReference type="RefSeq" id="WP_259540382.1">
    <property type="nucleotide sequence ID" value="NZ_JANLCJ010000006.1"/>
</dbReference>
<keyword evidence="2" id="KW-1133">Transmembrane helix</keyword>
<dbReference type="InterPro" id="IPR038507">
    <property type="entry name" value="YcnI-like_sf"/>
</dbReference>